<dbReference type="SUPFAM" id="SSF46689">
    <property type="entry name" value="Homeodomain-like"/>
    <property type="match status" value="1"/>
</dbReference>
<evidence type="ECO:0000259" key="6">
    <source>
        <dbReference type="PROSITE" id="PS50977"/>
    </source>
</evidence>
<dbReference type="Pfam" id="PF00440">
    <property type="entry name" value="TetR_N"/>
    <property type="match status" value="1"/>
</dbReference>
<feature type="domain" description="HTH tetR-type" evidence="6">
    <location>
        <begin position="23"/>
        <end position="83"/>
    </location>
</feature>
<dbReference type="Gene3D" id="1.10.357.10">
    <property type="entry name" value="Tetracycline Repressor, domain 2"/>
    <property type="match status" value="1"/>
</dbReference>
<organism evidence="7 8">
    <name type="scientific">Brevibacillus reuszeri</name>
    <dbReference type="NCBI Taxonomy" id="54915"/>
    <lineage>
        <taxon>Bacteria</taxon>
        <taxon>Bacillati</taxon>
        <taxon>Bacillota</taxon>
        <taxon>Bacilli</taxon>
        <taxon>Bacillales</taxon>
        <taxon>Paenibacillaceae</taxon>
        <taxon>Brevibacillus</taxon>
    </lineage>
</organism>
<feature type="coiled-coil region" evidence="5">
    <location>
        <begin position="187"/>
        <end position="214"/>
    </location>
</feature>
<dbReference type="GO" id="GO:0003677">
    <property type="term" value="F:DNA binding"/>
    <property type="evidence" value="ECO:0007669"/>
    <property type="project" value="UniProtKB-UniRule"/>
</dbReference>
<dbReference type="EMBL" id="LGIQ01000017">
    <property type="protein sequence ID" value="KNB68861.1"/>
    <property type="molecule type" value="Genomic_DNA"/>
</dbReference>
<sequence>MSMKNEGLIMSPRTKEQNEEIRKQRTQEILQAAIHVYAEKGYAASEIGEIAERAGLARGLVYHYFKNKQTLFRELFEYVMEKTQQFTKTHFEQEGSAFDLFHTYARIVCRQVLEEPAVSRFFTRISLDVHYLYTAEQFSPFKWVKTFLQPMTQAVEKGMEQKTIRTGEASLMAMQFWGAVSQGMNYLDQTKQDLADQGATAQEINEQLKELFEQVIESALFVIRPE</sequence>
<feature type="DNA-binding region" description="H-T-H motif" evidence="4">
    <location>
        <begin position="46"/>
        <end position="65"/>
    </location>
</feature>
<evidence type="ECO:0000256" key="3">
    <source>
        <dbReference type="ARBA" id="ARBA00023163"/>
    </source>
</evidence>
<dbReference type="PANTHER" id="PTHR47506">
    <property type="entry name" value="TRANSCRIPTIONAL REGULATORY PROTEIN"/>
    <property type="match status" value="1"/>
</dbReference>
<evidence type="ECO:0000313" key="8">
    <source>
        <dbReference type="Proteomes" id="UP000036834"/>
    </source>
</evidence>
<dbReference type="PATRIC" id="fig|54915.3.peg.496"/>
<dbReference type="AlphaFoldDB" id="A0A0K9YJP3"/>
<protein>
    <submittedName>
        <fullName evidence="7">TetR family transcriptional regulator</fullName>
    </submittedName>
</protein>
<dbReference type="PROSITE" id="PS50977">
    <property type="entry name" value="HTH_TETR_2"/>
    <property type="match status" value="1"/>
</dbReference>
<dbReference type="STRING" id="54915.ADS79_31990"/>
<dbReference type="InterPro" id="IPR009057">
    <property type="entry name" value="Homeodomain-like_sf"/>
</dbReference>
<keyword evidence="3" id="KW-0804">Transcription</keyword>
<dbReference type="Proteomes" id="UP000036834">
    <property type="component" value="Unassembled WGS sequence"/>
</dbReference>
<evidence type="ECO:0000256" key="1">
    <source>
        <dbReference type="ARBA" id="ARBA00023015"/>
    </source>
</evidence>
<dbReference type="PRINTS" id="PR00455">
    <property type="entry name" value="HTHTETR"/>
</dbReference>
<comment type="caution">
    <text evidence="7">The sequence shown here is derived from an EMBL/GenBank/DDBJ whole genome shotgun (WGS) entry which is preliminary data.</text>
</comment>
<accession>A0A0K9YJP3</accession>
<keyword evidence="2 4" id="KW-0238">DNA-binding</keyword>
<evidence type="ECO:0000256" key="2">
    <source>
        <dbReference type="ARBA" id="ARBA00023125"/>
    </source>
</evidence>
<keyword evidence="1" id="KW-0805">Transcription regulation</keyword>
<gene>
    <name evidence="7" type="ORF">ADS79_31990</name>
</gene>
<evidence type="ECO:0000256" key="5">
    <source>
        <dbReference type="SAM" id="Coils"/>
    </source>
</evidence>
<evidence type="ECO:0000313" key="7">
    <source>
        <dbReference type="EMBL" id="KNB68861.1"/>
    </source>
</evidence>
<name>A0A0K9YJP3_9BACL</name>
<dbReference type="InterPro" id="IPR001647">
    <property type="entry name" value="HTH_TetR"/>
</dbReference>
<evidence type="ECO:0000256" key="4">
    <source>
        <dbReference type="PROSITE-ProRule" id="PRU00335"/>
    </source>
</evidence>
<proteinExistence type="predicted"/>
<keyword evidence="5" id="KW-0175">Coiled coil</keyword>
<reference evidence="8" key="1">
    <citation type="submission" date="2015-07" db="EMBL/GenBank/DDBJ databases">
        <title>Genome sequencing project for genomic taxonomy and phylogenomics of Bacillus-like bacteria.</title>
        <authorList>
            <person name="Liu B."/>
            <person name="Wang J."/>
            <person name="Zhu Y."/>
            <person name="Liu G."/>
            <person name="Chen Q."/>
            <person name="Chen Z."/>
            <person name="Lan J."/>
            <person name="Che J."/>
            <person name="Ge C."/>
            <person name="Shi H."/>
            <person name="Pan Z."/>
            <person name="Liu X."/>
        </authorList>
    </citation>
    <scope>NUCLEOTIDE SEQUENCE [LARGE SCALE GENOMIC DNA]</scope>
    <source>
        <strain evidence="8">DSM 9887</strain>
    </source>
</reference>
<dbReference type="PANTHER" id="PTHR47506:SF3">
    <property type="entry name" value="HTH-TYPE TRANSCRIPTIONAL REGULATOR LMRA"/>
    <property type="match status" value="1"/>
</dbReference>